<evidence type="ECO:0000256" key="4">
    <source>
        <dbReference type="ARBA" id="ARBA00022840"/>
    </source>
</evidence>
<dbReference type="SUPFAM" id="SSF52540">
    <property type="entry name" value="P-loop containing nucleoside triphosphate hydrolases"/>
    <property type="match status" value="1"/>
</dbReference>
<dbReference type="PROSITE" id="PS50893">
    <property type="entry name" value="ABC_TRANSPORTER_2"/>
    <property type="match status" value="1"/>
</dbReference>
<dbReference type="InterPro" id="IPR003593">
    <property type="entry name" value="AAA+_ATPase"/>
</dbReference>
<dbReference type="AlphaFoldDB" id="A0A0R1RKA0"/>
<accession>A0A0R1RKA0</accession>
<name>A0A0R1RKA0_9LACO</name>
<evidence type="ECO:0000313" key="7">
    <source>
        <dbReference type="Proteomes" id="UP000051790"/>
    </source>
</evidence>
<comment type="similarity">
    <text evidence="1">Belongs to the ABC transporter superfamily.</text>
</comment>
<comment type="caution">
    <text evidence="6">The sequence shown here is derived from an EMBL/GenBank/DDBJ whole genome shotgun (WGS) entry which is preliminary data.</text>
</comment>
<dbReference type="EMBL" id="AZEU01000007">
    <property type="protein sequence ID" value="KRL53912.1"/>
    <property type="molecule type" value="Genomic_DNA"/>
</dbReference>
<dbReference type="InterPro" id="IPR050763">
    <property type="entry name" value="ABC_transporter_ATP-binding"/>
</dbReference>
<dbReference type="InterPro" id="IPR017871">
    <property type="entry name" value="ABC_transporter-like_CS"/>
</dbReference>
<keyword evidence="3" id="KW-0547">Nucleotide-binding</keyword>
<evidence type="ECO:0000313" key="6">
    <source>
        <dbReference type="EMBL" id="KRL53912.1"/>
    </source>
</evidence>
<dbReference type="OrthoDB" id="9804819at2"/>
<dbReference type="Gene3D" id="3.40.50.300">
    <property type="entry name" value="P-loop containing nucleotide triphosphate hydrolases"/>
    <property type="match status" value="1"/>
</dbReference>
<keyword evidence="4" id="KW-0067">ATP-binding</keyword>
<keyword evidence="7" id="KW-1185">Reference proteome</keyword>
<evidence type="ECO:0000259" key="5">
    <source>
        <dbReference type="PROSITE" id="PS50893"/>
    </source>
</evidence>
<feature type="domain" description="ABC transporter" evidence="5">
    <location>
        <begin position="4"/>
        <end position="232"/>
    </location>
</feature>
<dbReference type="PANTHER" id="PTHR42711">
    <property type="entry name" value="ABC TRANSPORTER ATP-BINDING PROTEIN"/>
    <property type="match status" value="1"/>
</dbReference>
<dbReference type="Pfam" id="PF00005">
    <property type="entry name" value="ABC_tran"/>
    <property type="match status" value="1"/>
</dbReference>
<dbReference type="GO" id="GO:0005524">
    <property type="term" value="F:ATP binding"/>
    <property type="evidence" value="ECO:0007669"/>
    <property type="project" value="UniProtKB-KW"/>
</dbReference>
<gene>
    <name evidence="6" type="ORF">FD01_GL000054</name>
</gene>
<dbReference type="InterPro" id="IPR003439">
    <property type="entry name" value="ABC_transporter-like_ATP-bd"/>
</dbReference>
<organism evidence="6 7">
    <name type="scientific">Lacticaseibacillus manihotivorans DSM 13343 = JCM 12514</name>
    <dbReference type="NCBI Taxonomy" id="1423769"/>
    <lineage>
        <taxon>Bacteria</taxon>
        <taxon>Bacillati</taxon>
        <taxon>Bacillota</taxon>
        <taxon>Bacilli</taxon>
        <taxon>Lactobacillales</taxon>
        <taxon>Lactobacillaceae</taxon>
        <taxon>Lacticaseibacillus</taxon>
    </lineage>
</organism>
<keyword evidence="2" id="KW-0813">Transport</keyword>
<evidence type="ECO:0000256" key="3">
    <source>
        <dbReference type="ARBA" id="ARBA00022741"/>
    </source>
</evidence>
<evidence type="ECO:0000256" key="2">
    <source>
        <dbReference type="ARBA" id="ARBA00022448"/>
    </source>
</evidence>
<dbReference type="InterPro" id="IPR027417">
    <property type="entry name" value="P-loop_NTPase"/>
</dbReference>
<dbReference type="PATRIC" id="fig|1423769.4.peg.67"/>
<dbReference type="Proteomes" id="UP000051790">
    <property type="component" value="Unassembled WGS sequence"/>
</dbReference>
<proteinExistence type="inferred from homology"/>
<evidence type="ECO:0000256" key="1">
    <source>
        <dbReference type="ARBA" id="ARBA00005417"/>
    </source>
</evidence>
<dbReference type="SMART" id="SM00382">
    <property type="entry name" value="AAA"/>
    <property type="match status" value="1"/>
</dbReference>
<dbReference type="GO" id="GO:0016887">
    <property type="term" value="F:ATP hydrolysis activity"/>
    <property type="evidence" value="ECO:0007669"/>
    <property type="project" value="InterPro"/>
</dbReference>
<reference evidence="6 7" key="1">
    <citation type="journal article" date="2015" name="Genome Announc.">
        <title>Expanding the biotechnology potential of lactobacilli through comparative genomics of 213 strains and associated genera.</title>
        <authorList>
            <person name="Sun Z."/>
            <person name="Harris H.M."/>
            <person name="McCann A."/>
            <person name="Guo C."/>
            <person name="Argimon S."/>
            <person name="Zhang W."/>
            <person name="Yang X."/>
            <person name="Jeffery I.B."/>
            <person name="Cooney J.C."/>
            <person name="Kagawa T.F."/>
            <person name="Liu W."/>
            <person name="Song Y."/>
            <person name="Salvetti E."/>
            <person name="Wrobel A."/>
            <person name="Rasinkangas P."/>
            <person name="Parkhill J."/>
            <person name="Rea M.C."/>
            <person name="O'Sullivan O."/>
            <person name="Ritari J."/>
            <person name="Douillard F.P."/>
            <person name="Paul Ross R."/>
            <person name="Yang R."/>
            <person name="Briner A.E."/>
            <person name="Felis G.E."/>
            <person name="de Vos W.M."/>
            <person name="Barrangou R."/>
            <person name="Klaenhammer T.R."/>
            <person name="Caufield P.W."/>
            <person name="Cui Y."/>
            <person name="Zhang H."/>
            <person name="O'Toole P.W."/>
        </authorList>
    </citation>
    <scope>NUCLEOTIDE SEQUENCE [LARGE SCALE GENOMIC DNA]</scope>
    <source>
        <strain evidence="6 7">DSM 13343</strain>
    </source>
</reference>
<dbReference type="RefSeq" id="WP_054718053.1">
    <property type="nucleotide sequence ID" value="NZ_AZEU01000007.1"/>
</dbReference>
<dbReference type="PANTHER" id="PTHR42711:SF5">
    <property type="entry name" value="ABC TRANSPORTER ATP-BINDING PROTEIN NATA"/>
    <property type="match status" value="1"/>
</dbReference>
<sequence length="305" mass="33407">MKAIEVNGVTKQFGALKVLKGINLTVEQGEIFTLLGENGAGKSTLINILATLSAQDQGTVKILGLDPIKQGNQVRPLIALNAQDTTFDAEFSGLDNLKLIAKLRGIQDIPAAIDRVAQQLDLTEFLSRKVKNYSGGMRRRLDLAMSLLGDAKVIFLDEPTTGVDPKNRLALWQMINAIRDAGKTVFLTTQYLDEADALSDHIGFISDGVIVKYGTPAEIKQRVTATYTMAIDEQKVAQAQTLLNESDISFTLTDAQFNLHAEIAAKALTLMLENSITVLHYDRDEADLESVFLAINDQENTHANY</sequence>
<protein>
    <submittedName>
        <fullName evidence="6">Aunorubicin resistance ABC superfamily ATP binding cassette transporter efflux permease</fullName>
    </submittedName>
</protein>
<dbReference type="PROSITE" id="PS00211">
    <property type="entry name" value="ABC_TRANSPORTER_1"/>
    <property type="match status" value="1"/>
</dbReference>